<comment type="similarity">
    <text evidence="2">Belongs to the major facilitator superfamily. Monocarboxylate porter (TC 2.A.1.13) family.</text>
</comment>
<feature type="transmembrane region" description="Helical" evidence="4">
    <location>
        <begin position="253"/>
        <end position="278"/>
    </location>
</feature>
<name>I8ABU5_ASPO3</name>
<dbReference type="SUPFAM" id="SSF103473">
    <property type="entry name" value="MFS general substrate transporter"/>
    <property type="match status" value="1"/>
</dbReference>
<evidence type="ECO:0000313" key="5">
    <source>
        <dbReference type="EMBL" id="EIT82927.1"/>
    </source>
</evidence>
<keyword evidence="4" id="KW-0812">Transmembrane</keyword>
<gene>
    <name evidence="5" type="ORF">Ao3042_11832</name>
</gene>
<dbReference type="Proteomes" id="UP000002812">
    <property type="component" value="Unassembled WGS sequence"/>
</dbReference>
<evidence type="ECO:0000256" key="2">
    <source>
        <dbReference type="ARBA" id="ARBA00006727"/>
    </source>
</evidence>
<keyword evidence="4" id="KW-0472">Membrane</keyword>
<comment type="subcellular location">
    <subcellularLocation>
        <location evidence="1">Membrane</location>
        <topology evidence="1">Multi-pass membrane protein</topology>
    </subcellularLocation>
</comment>
<dbReference type="GO" id="GO:0022857">
    <property type="term" value="F:transmembrane transporter activity"/>
    <property type="evidence" value="ECO:0007669"/>
    <property type="project" value="InterPro"/>
</dbReference>
<feature type="transmembrane region" description="Helical" evidence="4">
    <location>
        <begin position="143"/>
        <end position="166"/>
    </location>
</feature>
<dbReference type="PANTHER" id="PTHR11360">
    <property type="entry name" value="MONOCARBOXYLATE TRANSPORTER"/>
    <property type="match status" value="1"/>
</dbReference>
<dbReference type="InterPro" id="IPR050327">
    <property type="entry name" value="Proton-linked_MCT"/>
</dbReference>
<sequence>MIPDVYAPLNVNGRYTTMVATDKPTITPRETATLPPTSSPAPSPQNGGLAAWVGVFAGFLLFFTTWGFSTAYGAFQHFYQTDLLRDSSPSKLSWIGTVNAFFLISTGVVAGPLFDRGFLIHLMIAGCFLTTLGLMMLSLSQTYYQVLLSQGFCCGIGSGLIYVPALSLVLTSFTSRRGIALGIVTCGASIGGVLFPIIFIHLQPHIGFPWTARVMGFIQLGCSCIAVPLLIATTKPKRSSPRQLIHWDALKEWNFNACGVANFLMFMAYFVPLFYVPFFASQVLETSTDMSFYLVSILNAGSAVGRLGSALLTQRLGAGLILSVSVTTSAALIFGWIGINTQASFVAFCVLFGISSGVLISANPLVIAHPVVSPSPAIIGTRMGMLWFAASLGVLIGAPIAGVIEGHGGGNEYLGLQLFSGAIMTGGGIFMMVPLLAAWRYDCHQKELE</sequence>
<feature type="transmembrane region" description="Helical" evidence="4">
    <location>
        <begin position="345"/>
        <end position="372"/>
    </location>
</feature>
<dbReference type="OrthoDB" id="6509908at2759"/>
<feature type="transmembrane region" description="Helical" evidence="4">
    <location>
        <begin position="290"/>
        <end position="308"/>
    </location>
</feature>
<feature type="transmembrane region" description="Helical" evidence="4">
    <location>
        <begin position="178"/>
        <end position="202"/>
    </location>
</feature>
<dbReference type="InterPro" id="IPR036259">
    <property type="entry name" value="MFS_trans_sf"/>
</dbReference>
<comment type="caution">
    <text evidence="5">The sequence shown here is derived from an EMBL/GenBank/DDBJ whole genome shotgun (WGS) entry which is preliminary data.</text>
</comment>
<feature type="transmembrane region" description="Helical" evidence="4">
    <location>
        <begin position="416"/>
        <end position="439"/>
    </location>
</feature>
<dbReference type="PANTHER" id="PTHR11360:SF252">
    <property type="entry name" value="MAJOR FACILITATOR SUPERFAMILY (MFS) PROFILE DOMAIN-CONTAINING PROTEIN-RELATED"/>
    <property type="match status" value="1"/>
</dbReference>
<dbReference type="EMBL" id="AKHY01000049">
    <property type="protein sequence ID" value="EIT82927.1"/>
    <property type="molecule type" value="Genomic_DNA"/>
</dbReference>
<accession>I8ABU5</accession>
<organism evidence="5 6">
    <name type="scientific">Aspergillus oryzae (strain 3.042)</name>
    <name type="common">Yellow koji mold</name>
    <dbReference type="NCBI Taxonomy" id="1160506"/>
    <lineage>
        <taxon>Eukaryota</taxon>
        <taxon>Fungi</taxon>
        <taxon>Dikarya</taxon>
        <taxon>Ascomycota</taxon>
        <taxon>Pezizomycotina</taxon>
        <taxon>Eurotiomycetes</taxon>
        <taxon>Eurotiomycetidae</taxon>
        <taxon>Eurotiales</taxon>
        <taxon>Aspergillaceae</taxon>
        <taxon>Aspergillus</taxon>
        <taxon>Aspergillus subgen. Circumdati</taxon>
    </lineage>
</organism>
<feature type="transmembrane region" description="Helical" evidence="4">
    <location>
        <begin position="49"/>
        <end position="72"/>
    </location>
</feature>
<proteinExistence type="inferred from homology"/>
<dbReference type="GO" id="GO:0016020">
    <property type="term" value="C:membrane"/>
    <property type="evidence" value="ECO:0007669"/>
    <property type="project" value="UniProtKB-SubCell"/>
</dbReference>
<evidence type="ECO:0000256" key="3">
    <source>
        <dbReference type="SAM" id="MobiDB-lite"/>
    </source>
</evidence>
<reference evidence="6" key="2">
    <citation type="submission" date="2012-06" db="EMBL/GenBank/DDBJ databases">
        <title>Comparative genomic analyses of Aspergillus oryzae 3.042 and A. oryzae RIB40 for soy-sauce fermentation.</title>
        <authorList>
            <person name="Zhao G."/>
            <person name="Hou L."/>
            <person name="Wang C."/>
            <person name="Cao X."/>
        </authorList>
    </citation>
    <scope>NUCLEOTIDE SEQUENCE [LARGE SCALE GENOMIC DNA]</scope>
    <source>
        <strain evidence="6">3.042</strain>
    </source>
</reference>
<dbReference type="Pfam" id="PF07690">
    <property type="entry name" value="MFS_1"/>
    <property type="match status" value="1"/>
</dbReference>
<dbReference type="InterPro" id="IPR011701">
    <property type="entry name" value="MFS"/>
</dbReference>
<evidence type="ECO:0000313" key="6">
    <source>
        <dbReference type="Proteomes" id="UP000002812"/>
    </source>
</evidence>
<reference evidence="5 6" key="1">
    <citation type="journal article" date="2012" name="Eukaryot. Cell">
        <title>Draft genome sequence of Aspergillus oryzae strain 3.042.</title>
        <authorList>
            <person name="Zhao G."/>
            <person name="Yao Y."/>
            <person name="Qi W."/>
            <person name="Wang C."/>
            <person name="Hou L."/>
            <person name="Zeng B."/>
            <person name="Cao X."/>
        </authorList>
    </citation>
    <scope>NUCLEOTIDE SEQUENCE [LARGE SCALE GENOMIC DNA]</scope>
    <source>
        <strain evidence="5 6">3.042</strain>
    </source>
</reference>
<dbReference type="AlphaFoldDB" id="I8ABU5"/>
<keyword evidence="4" id="KW-1133">Transmembrane helix</keyword>
<feature type="transmembrane region" description="Helical" evidence="4">
    <location>
        <begin position="92"/>
        <end position="111"/>
    </location>
</feature>
<feature type="transmembrane region" description="Helical" evidence="4">
    <location>
        <begin position="384"/>
        <end position="404"/>
    </location>
</feature>
<feature type="transmembrane region" description="Helical" evidence="4">
    <location>
        <begin position="214"/>
        <end position="232"/>
    </location>
</feature>
<feature type="transmembrane region" description="Helical" evidence="4">
    <location>
        <begin position="118"/>
        <end position="137"/>
    </location>
</feature>
<evidence type="ECO:0000256" key="4">
    <source>
        <dbReference type="SAM" id="Phobius"/>
    </source>
</evidence>
<feature type="transmembrane region" description="Helical" evidence="4">
    <location>
        <begin position="320"/>
        <end position="339"/>
    </location>
</feature>
<feature type="region of interest" description="Disordered" evidence="3">
    <location>
        <begin position="26"/>
        <end position="45"/>
    </location>
</feature>
<dbReference type="Gene3D" id="1.20.1250.20">
    <property type="entry name" value="MFS general substrate transporter like domains"/>
    <property type="match status" value="2"/>
</dbReference>
<protein>
    <submittedName>
        <fullName evidence="5">Monocarboxylate transporter</fullName>
    </submittedName>
</protein>
<evidence type="ECO:0000256" key="1">
    <source>
        <dbReference type="ARBA" id="ARBA00004141"/>
    </source>
</evidence>
<dbReference type="HOGENOM" id="CLU_001265_1_1_1"/>